<comment type="similarity">
    <text evidence="1">Belongs to the glycogen phosphorylase family.</text>
</comment>
<dbReference type="NCBIfam" id="TIGR02094">
    <property type="entry name" value="more_P_ylases"/>
    <property type="match status" value="1"/>
</dbReference>
<sequence>MNPIHHVAYLSMEMAIDARIPTYAGGLGVLAGDMLRSCADLAVPVVAVTLLWRAGYFEQRLDESGAQTEEPTSWEPESLLTSLPARVQVQIEGRTVNVRVFQHEIAGASGYTVPVLFLDTDLAENSPEDRRLTDALYGGDAKHRLAQEIVLGLGGVRALRACGFDRVTRFHLNEGHAALAALELYRESSSGNPDEALHRVRERCVFTTHTPVPAGHDRFEWELVAKVLGEPIPPDLFTALAGRERMNMTLLASNLSHFVNGVARRHREVSEHMFPGRDIRHITNGVHSPTWTSPSFRALFDRHIPEWRDDPSMLRKVLVLPPQEVLEAHAVAKQALLEMVRDRTARNFEPRRLTIGFARRATSYKRLDLVFHDLERLRAVGRGQLQLVFAGKAHPNDVEGKALIGRVFAAARELGDDVPTVYLADYDMDLAKTLVAGVDVWLNTPLPPLEASGTSGMKAAHNGVPSLSILDGWWLEGCVEGLTGWSIGHGDGSDTDAGSLYEQLEHAVLPAFRSERWTSIMQHTIALNASFFNTHRMVQQYVANAYLD</sequence>
<dbReference type="InterPro" id="IPR052182">
    <property type="entry name" value="Glycogen/Maltodextrin_Phosph"/>
</dbReference>
<dbReference type="PANTHER" id="PTHR42655:SF1">
    <property type="entry name" value="GLYCOGEN PHOSPHORYLASE"/>
    <property type="match status" value="1"/>
</dbReference>
<protein>
    <submittedName>
        <fullName evidence="2">Alpha-glucan family phosphorylase</fullName>
    </submittedName>
</protein>
<gene>
    <name evidence="2" type="primary">glgP</name>
    <name evidence="2" type="ORF">LZC95_35270</name>
</gene>
<dbReference type="Proteomes" id="UP001379533">
    <property type="component" value="Chromosome"/>
</dbReference>
<dbReference type="Gene3D" id="3.40.50.2000">
    <property type="entry name" value="Glycogen Phosphorylase B"/>
    <property type="match status" value="2"/>
</dbReference>
<dbReference type="Pfam" id="PF00343">
    <property type="entry name" value="Phosphorylase"/>
    <property type="match status" value="1"/>
</dbReference>
<dbReference type="EMBL" id="CP089982">
    <property type="protein sequence ID" value="WXA91701.1"/>
    <property type="molecule type" value="Genomic_DNA"/>
</dbReference>
<dbReference type="InterPro" id="IPR011834">
    <property type="entry name" value="Agluc_phsphrylas"/>
</dbReference>
<reference evidence="2 3" key="1">
    <citation type="submission" date="2021-12" db="EMBL/GenBank/DDBJ databases">
        <title>Discovery of the Pendulisporaceae a myxobacterial family with distinct sporulation behavior and unique specialized metabolism.</title>
        <authorList>
            <person name="Garcia R."/>
            <person name="Popoff A."/>
            <person name="Bader C.D."/>
            <person name="Loehr J."/>
            <person name="Walesch S."/>
            <person name="Walt C."/>
            <person name="Boldt J."/>
            <person name="Bunk B."/>
            <person name="Haeckl F.J.F.P.J."/>
            <person name="Gunesch A.P."/>
            <person name="Birkelbach J."/>
            <person name="Nuebel U."/>
            <person name="Pietschmann T."/>
            <person name="Bach T."/>
            <person name="Mueller R."/>
        </authorList>
    </citation>
    <scope>NUCLEOTIDE SEQUENCE [LARGE SCALE GENOMIC DNA]</scope>
    <source>
        <strain evidence="2 3">MSr12523</strain>
    </source>
</reference>
<name>A0ABZ2K5V4_9BACT</name>
<organism evidence="2 3">
    <name type="scientific">Pendulispora brunnea</name>
    <dbReference type="NCBI Taxonomy" id="2905690"/>
    <lineage>
        <taxon>Bacteria</taxon>
        <taxon>Pseudomonadati</taxon>
        <taxon>Myxococcota</taxon>
        <taxon>Myxococcia</taxon>
        <taxon>Myxococcales</taxon>
        <taxon>Sorangiineae</taxon>
        <taxon>Pendulisporaceae</taxon>
        <taxon>Pendulispora</taxon>
    </lineage>
</organism>
<dbReference type="PANTHER" id="PTHR42655">
    <property type="entry name" value="GLYCOGEN PHOSPHORYLASE"/>
    <property type="match status" value="1"/>
</dbReference>
<evidence type="ECO:0000313" key="3">
    <source>
        <dbReference type="Proteomes" id="UP001379533"/>
    </source>
</evidence>
<accession>A0ABZ2K5V4</accession>
<dbReference type="SUPFAM" id="SSF53756">
    <property type="entry name" value="UDP-Glycosyltransferase/glycogen phosphorylase"/>
    <property type="match status" value="1"/>
</dbReference>
<dbReference type="RefSeq" id="WP_394842323.1">
    <property type="nucleotide sequence ID" value="NZ_CP089982.1"/>
</dbReference>
<evidence type="ECO:0000313" key="2">
    <source>
        <dbReference type="EMBL" id="WXA91701.1"/>
    </source>
</evidence>
<keyword evidence="3" id="KW-1185">Reference proteome</keyword>
<proteinExistence type="inferred from homology"/>
<dbReference type="InterPro" id="IPR000811">
    <property type="entry name" value="Glyco_trans_35"/>
</dbReference>
<evidence type="ECO:0000256" key="1">
    <source>
        <dbReference type="ARBA" id="ARBA00006047"/>
    </source>
</evidence>